<evidence type="ECO:0000313" key="4">
    <source>
        <dbReference type="EMBL" id="CAK0905404.1"/>
    </source>
</evidence>
<dbReference type="InterPro" id="IPR045851">
    <property type="entry name" value="AMP-bd_C_sf"/>
</dbReference>
<dbReference type="InterPro" id="IPR009081">
    <property type="entry name" value="PP-bd_ACP"/>
</dbReference>
<name>A0ABN9XZ40_9DINO</name>
<sequence length="945" mass="101243">MNTERLSSHDEPAEVAKGEAGELWVSGRGVGRGYTKNPTKTKEVFITYEGKPFYRTGDLVRELHDGAIEVLGRCDFMAKVRGYSVVLGAVESAVLKQLGVNQAIVVAAGAEGTDKRLVAYMSPCTPGDLRGRLPLDQALIDEHGRSPLLFQELVKELPHYAVPSVYVVLDKLPIDPVSTKASRKALPPPPAPPPAAAVPASFRFDGSEAACQLVFEEVLGLPAGTLTSGSNFFEFGGHSLLVTQLLARIAELGGPQISVADFLRAPTVAGAVRLISGEGVAAGPARFLPQEVEKYTHAMPDIGLSVQAYWRYTVFANNSQRVLLTGATGYLGVHLLAQLLRRTSCQVFCLVRPPAGSEDRAAAARQRLVDHIHAQGFMDLDLDRLQVIPGDVSLPNMGMDEGEQLFLQQLIDVVVHAAANVNLAYTYDLLEAANVQGTARALEFARGGKVKALHYISTNGIFPESGTPGSFSEADTPPHHLLDTGYGQTKWVAEQLVLKANELGLPCVVYRLGNLAGPQHGSGWNGNDSNLLFMRACIERGAVPEAGDWSLEFTPVDFVAEFVQKCMMDLKFANSKTFHLINEQKLSLQDMAQVATRVGFPIARKDKSAWCENKGKQQDGLLSIVLGQDALNSLLGRHHHCSQENTRAACEHFGISYPALTDAAFGAYLRRLVSERLLPSPMSLPGRLGGRVALVTGASSGIGRAVARVLAGEGATVVIVARSAQKLQEVSASLPGDSIPMPCDVTSRKAVHEMVGKVEGRLGQIDIVVNCAGVMFFTLMKNLHYDEWEQTIEVNCKGVVNVCGAALPAMLKAGSGHFVNISSDAAKTLFPALTVYNASKAFVNTFSRGLRAECVGSGVRVTDIQPGDTATNLIMQNSDQEAADKVGVKIGDVVCAGASREFYLDPEDVAASVLYAVTAPAHVGVHEMVIEPRDQMYGDPTAMGS</sequence>
<dbReference type="CDD" id="cd05235">
    <property type="entry name" value="SDR_e1"/>
    <property type="match status" value="1"/>
</dbReference>
<dbReference type="InterPro" id="IPR036291">
    <property type="entry name" value="NAD(P)-bd_dom_sf"/>
</dbReference>
<dbReference type="Gene3D" id="3.40.50.12780">
    <property type="entry name" value="N-terminal domain of ligase-like"/>
    <property type="match status" value="1"/>
</dbReference>
<dbReference type="InterPro" id="IPR057326">
    <property type="entry name" value="KR_dom"/>
</dbReference>
<dbReference type="PRINTS" id="PR00080">
    <property type="entry name" value="SDRFAMILY"/>
</dbReference>
<proteinExistence type="predicted"/>
<dbReference type="InterPro" id="IPR036736">
    <property type="entry name" value="ACP-like_sf"/>
</dbReference>
<dbReference type="Pfam" id="PF00106">
    <property type="entry name" value="adh_short"/>
    <property type="match status" value="1"/>
</dbReference>
<dbReference type="PROSITE" id="PS00012">
    <property type="entry name" value="PHOSPHOPANTETHEINE"/>
    <property type="match status" value="1"/>
</dbReference>
<dbReference type="Proteomes" id="UP001189429">
    <property type="component" value="Unassembled WGS sequence"/>
</dbReference>
<dbReference type="SUPFAM" id="SSF47336">
    <property type="entry name" value="ACP-like"/>
    <property type="match status" value="1"/>
</dbReference>
<dbReference type="Gene3D" id="3.30.300.30">
    <property type="match status" value="1"/>
</dbReference>
<dbReference type="InterPro" id="IPR042099">
    <property type="entry name" value="ANL_N_sf"/>
</dbReference>
<dbReference type="InterPro" id="IPR020904">
    <property type="entry name" value="Sc_DH/Rdtase_CS"/>
</dbReference>
<dbReference type="Pfam" id="PF00550">
    <property type="entry name" value="PP-binding"/>
    <property type="match status" value="1"/>
</dbReference>
<dbReference type="InterPro" id="IPR006162">
    <property type="entry name" value="Ppantetheine_attach_site"/>
</dbReference>
<protein>
    <recommendedName>
        <fullName evidence="3">Carrier domain-containing protein</fullName>
    </recommendedName>
</protein>
<dbReference type="NCBIfam" id="TIGR01746">
    <property type="entry name" value="Thioester-redct"/>
    <property type="match status" value="1"/>
</dbReference>
<evidence type="ECO:0000259" key="3">
    <source>
        <dbReference type="PROSITE" id="PS50075"/>
    </source>
</evidence>
<dbReference type="SUPFAM" id="SSF51735">
    <property type="entry name" value="NAD(P)-binding Rossmann-fold domains"/>
    <property type="match status" value="2"/>
</dbReference>
<dbReference type="InterPro" id="IPR002347">
    <property type="entry name" value="SDR_fam"/>
</dbReference>
<dbReference type="Gene3D" id="3.40.50.720">
    <property type="entry name" value="NAD(P)-binding Rossmann-like Domain"/>
    <property type="match status" value="2"/>
</dbReference>
<dbReference type="PRINTS" id="PR00081">
    <property type="entry name" value="GDHRDH"/>
</dbReference>
<dbReference type="PROSITE" id="PS00061">
    <property type="entry name" value="ADH_SHORT"/>
    <property type="match status" value="1"/>
</dbReference>
<reference evidence="4" key="1">
    <citation type="submission" date="2023-10" db="EMBL/GenBank/DDBJ databases">
        <authorList>
            <person name="Chen Y."/>
            <person name="Shah S."/>
            <person name="Dougan E. K."/>
            <person name="Thang M."/>
            <person name="Chan C."/>
        </authorList>
    </citation>
    <scope>NUCLEOTIDE SEQUENCE [LARGE SCALE GENOMIC DNA]</scope>
</reference>
<keyword evidence="1" id="KW-0596">Phosphopantetheine</keyword>
<accession>A0ABN9XZ40</accession>
<dbReference type="InterPro" id="IPR020806">
    <property type="entry name" value="PKS_PP-bd"/>
</dbReference>
<dbReference type="SMART" id="SM00822">
    <property type="entry name" value="PKS_KR"/>
    <property type="match status" value="1"/>
</dbReference>
<dbReference type="Gene3D" id="3.40.50.1820">
    <property type="entry name" value="alpha/beta hydrolase"/>
    <property type="match status" value="1"/>
</dbReference>
<dbReference type="EMBL" id="CAUYUJ010021555">
    <property type="protein sequence ID" value="CAK0905404.1"/>
    <property type="molecule type" value="Genomic_DNA"/>
</dbReference>
<dbReference type="InterPro" id="IPR010080">
    <property type="entry name" value="Thioester_reductase-like_dom"/>
</dbReference>
<dbReference type="CDD" id="cd05233">
    <property type="entry name" value="SDR_c"/>
    <property type="match status" value="1"/>
</dbReference>
<dbReference type="PANTHER" id="PTHR44845:SF6">
    <property type="entry name" value="BETA-ALANINE-ACTIVATING ENZYME"/>
    <property type="match status" value="1"/>
</dbReference>
<dbReference type="PANTHER" id="PTHR44845">
    <property type="entry name" value="CARRIER DOMAIN-CONTAINING PROTEIN"/>
    <property type="match status" value="1"/>
</dbReference>
<evidence type="ECO:0000256" key="1">
    <source>
        <dbReference type="ARBA" id="ARBA00022450"/>
    </source>
</evidence>
<keyword evidence="2" id="KW-0597">Phosphoprotein</keyword>
<dbReference type="SMART" id="SM00823">
    <property type="entry name" value="PKS_PP"/>
    <property type="match status" value="1"/>
</dbReference>
<evidence type="ECO:0000256" key="2">
    <source>
        <dbReference type="ARBA" id="ARBA00022553"/>
    </source>
</evidence>
<organism evidence="4 5">
    <name type="scientific">Prorocentrum cordatum</name>
    <dbReference type="NCBI Taxonomy" id="2364126"/>
    <lineage>
        <taxon>Eukaryota</taxon>
        <taxon>Sar</taxon>
        <taxon>Alveolata</taxon>
        <taxon>Dinophyceae</taxon>
        <taxon>Prorocentrales</taxon>
        <taxon>Prorocentraceae</taxon>
        <taxon>Prorocentrum</taxon>
    </lineage>
</organism>
<dbReference type="InterPro" id="IPR013120">
    <property type="entry name" value="FAR_NAD-bd"/>
</dbReference>
<dbReference type="Pfam" id="PF07993">
    <property type="entry name" value="NAD_binding_4"/>
    <property type="match status" value="1"/>
</dbReference>
<gene>
    <name evidence="4" type="ORF">PCOR1329_LOCUS81129</name>
</gene>
<feature type="domain" description="Carrier" evidence="3">
    <location>
        <begin position="205"/>
        <end position="279"/>
    </location>
</feature>
<keyword evidence="5" id="KW-1185">Reference proteome</keyword>
<dbReference type="InterPro" id="IPR029058">
    <property type="entry name" value="AB_hydrolase_fold"/>
</dbReference>
<dbReference type="PROSITE" id="PS50075">
    <property type="entry name" value="CARRIER"/>
    <property type="match status" value="1"/>
</dbReference>
<evidence type="ECO:0000313" key="5">
    <source>
        <dbReference type="Proteomes" id="UP001189429"/>
    </source>
</evidence>
<dbReference type="SUPFAM" id="SSF56801">
    <property type="entry name" value="Acetyl-CoA synthetase-like"/>
    <property type="match status" value="1"/>
</dbReference>
<comment type="caution">
    <text evidence="4">The sequence shown here is derived from an EMBL/GenBank/DDBJ whole genome shotgun (WGS) entry which is preliminary data.</text>
</comment>